<evidence type="ECO:0000256" key="9">
    <source>
        <dbReference type="ARBA" id="ARBA00023136"/>
    </source>
</evidence>
<accession>A0A5J6CYQ7</accession>
<evidence type="ECO:0000259" key="14">
    <source>
        <dbReference type="PROSITE" id="PS50262"/>
    </source>
</evidence>
<keyword evidence="9 13" id="KW-0472">Membrane</keyword>
<comment type="subcellular location">
    <subcellularLocation>
        <location evidence="2 13">Cell membrane</location>
        <topology evidence="2 13">Multi-pass membrane protein</topology>
    </subcellularLocation>
</comment>
<organism evidence="15">
    <name type="scientific">Carollia castanea</name>
    <name type="common">Chestnut short-tailed bat</name>
    <dbReference type="NCBI Taxonomy" id="138696"/>
    <lineage>
        <taxon>Eukaryota</taxon>
        <taxon>Metazoa</taxon>
        <taxon>Chordata</taxon>
        <taxon>Craniata</taxon>
        <taxon>Vertebrata</taxon>
        <taxon>Euteleostomi</taxon>
        <taxon>Mammalia</taxon>
        <taxon>Eutheria</taxon>
        <taxon>Laurasiatheria</taxon>
        <taxon>Chiroptera</taxon>
        <taxon>Yangochiroptera</taxon>
        <taxon>Phyllostomidae</taxon>
        <taxon>Carolliinae</taxon>
        <taxon>Carollia</taxon>
    </lineage>
</organism>
<dbReference type="GO" id="GO:0007606">
    <property type="term" value="P:sensory perception of chemical stimulus"/>
    <property type="evidence" value="ECO:0007669"/>
    <property type="project" value="UniProtKB-ARBA"/>
</dbReference>
<keyword evidence="10 13" id="KW-0675">Receptor</keyword>
<evidence type="ECO:0000313" key="15">
    <source>
        <dbReference type="EMBL" id="QEQ56180.1"/>
    </source>
</evidence>
<comment type="similarity">
    <text evidence="3 13">Belongs to the G-protein coupled receptor 1 family.</text>
</comment>
<dbReference type="GO" id="GO:0019236">
    <property type="term" value="P:response to pheromone"/>
    <property type="evidence" value="ECO:0007669"/>
    <property type="project" value="UniProtKB-KW"/>
</dbReference>
<keyword evidence="5 13" id="KW-0589">Pheromone response</keyword>
<feature type="transmembrane region" description="Helical" evidence="13">
    <location>
        <begin position="180"/>
        <end position="209"/>
    </location>
</feature>
<dbReference type="EMBL" id="MN432881">
    <property type="protein sequence ID" value="QEQ56180.1"/>
    <property type="molecule type" value="mRNA"/>
</dbReference>
<dbReference type="GO" id="GO:0005886">
    <property type="term" value="C:plasma membrane"/>
    <property type="evidence" value="ECO:0007669"/>
    <property type="project" value="UniProtKB-SubCell"/>
</dbReference>
<evidence type="ECO:0000256" key="5">
    <source>
        <dbReference type="ARBA" id="ARBA00022507"/>
    </source>
</evidence>
<comment type="caution">
    <text evidence="13">Lacks conserved residue(s) required for the propagation of feature annotation.</text>
</comment>
<dbReference type="FunFam" id="1.20.1070.10:FF:000033">
    <property type="entry name" value="Vomeronasal type-1 receptor"/>
    <property type="match status" value="1"/>
</dbReference>
<dbReference type="InterPro" id="IPR017452">
    <property type="entry name" value="GPCR_Rhodpsn_7TM"/>
</dbReference>
<dbReference type="GO" id="GO:0016503">
    <property type="term" value="F:pheromone receptor activity"/>
    <property type="evidence" value="ECO:0007669"/>
    <property type="project" value="InterPro"/>
</dbReference>
<keyword evidence="7 13" id="KW-1133">Transmembrane helix</keyword>
<evidence type="ECO:0000256" key="12">
    <source>
        <dbReference type="ARBA" id="ARBA00023224"/>
    </source>
</evidence>
<evidence type="ECO:0000256" key="7">
    <source>
        <dbReference type="ARBA" id="ARBA00022989"/>
    </source>
</evidence>
<dbReference type="PROSITE" id="PS50262">
    <property type="entry name" value="G_PROTEIN_RECEP_F1_2"/>
    <property type="match status" value="1"/>
</dbReference>
<reference evidence="15" key="1">
    <citation type="journal article" date="2019" name="Genome Biol. Evol.">
        <title>Expressed Vomeronasal Type-1 Receptors (V1rs) in Bats Uncover Conserved Sequences Underlying Social Chemical Signaling.</title>
        <authorList>
            <person name="Yohe L.R."/>
            <person name="Davies K.T.J."/>
            <person name="Rossiter S.J."/>
            <person name="Davalos L.M."/>
        </authorList>
    </citation>
    <scope>NUCLEOTIDE SEQUENCE</scope>
    <source>
        <tissue evidence="15">Vomeronasal epithelium</tissue>
    </source>
</reference>
<evidence type="ECO:0000256" key="13">
    <source>
        <dbReference type="RuleBase" id="RU364061"/>
    </source>
</evidence>
<keyword evidence="11" id="KW-0325">Glycoprotein</keyword>
<dbReference type="InterPro" id="IPR004072">
    <property type="entry name" value="Vmron_rcpt_1"/>
</dbReference>
<dbReference type="Pfam" id="PF03402">
    <property type="entry name" value="V1R"/>
    <property type="match status" value="1"/>
</dbReference>
<evidence type="ECO:0000256" key="1">
    <source>
        <dbReference type="ARBA" id="ARBA00003878"/>
    </source>
</evidence>
<dbReference type="SUPFAM" id="SSF81321">
    <property type="entry name" value="Family A G protein-coupled receptor-like"/>
    <property type="match status" value="1"/>
</dbReference>
<keyword evidence="6 13" id="KW-0812">Transmembrane</keyword>
<name>A0A5J6CYQ7_CARCE</name>
<dbReference type="Gene3D" id="1.20.1070.10">
    <property type="entry name" value="Rhodopsin 7-helix transmembrane proteins"/>
    <property type="match status" value="1"/>
</dbReference>
<evidence type="ECO:0000256" key="11">
    <source>
        <dbReference type="ARBA" id="ARBA00023180"/>
    </source>
</evidence>
<keyword evidence="4 13" id="KW-1003">Cell membrane</keyword>
<gene>
    <name evidence="15" type="primary">V1R</name>
</gene>
<feature type="domain" description="G-protein coupled receptors family 1 profile" evidence="14">
    <location>
        <begin position="24"/>
        <end position="287"/>
    </location>
</feature>
<feature type="transmembrane region" description="Helical" evidence="13">
    <location>
        <begin position="237"/>
        <end position="261"/>
    </location>
</feature>
<dbReference type="PANTHER" id="PTHR24062">
    <property type="entry name" value="VOMERONASAL TYPE-1 RECEPTOR"/>
    <property type="match status" value="1"/>
</dbReference>
<sequence>MATSNWEIYVFTADTIWNTREFFSSLPFSLSLHLTEHRLRPADLIHRHLTVANSLVILSKAVPETMAAFGLKHFLRDIGCKLVFYIYSVSREVSVGTTCLLSVLQAITISPTNSRWAPLRAKAARHMGASTFFCRALHMMINSMVPVYVTGKLNNKNITKGRDYGYCSSVLHERIAKSLYIAYLVLRLFHDVFCLGLMIWASVSIALILNRRKQQVRYIHSNSPSLRSPESRGTRSILVLVSTFASFHSLSSTFHICLALFNRPSLRLMKSTSLIAVCFSAVSPCIFMSHDSRGPWPCFACCWASQDSRQLPKAQLSSKPIPPARP</sequence>
<keyword evidence="8 13" id="KW-0297">G-protein coupled receptor</keyword>
<dbReference type="AlphaFoldDB" id="A0A5J6CYQ7"/>
<evidence type="ECO:0000256" key="10">
    <source>
        <dbReference type="ARBA" id="ARBA00023170"/>
    </source>
</evidence>
<comment type="function">
    <text evidence="1">Putative pheromone receptor.</text>
</comment>
<evidence type="ECO:0000256" key="4">
    <source>
        <dbReference type="ARBA" id="ARBA00022475"/>
    </source>
</evidence>
<proteinExistence type="evidence at transcript level"/>
<evidence type="ECO:0000256" key="2">
    <source>
        <dbReference type="ARBA" id="ARBA00004651"/>
    </source>
</evidence>
<evidence type="ECO:0000256" key="8">
    <source>
        <dbReference type="ARBA" id="ARBA00023040"/>
    </source>
</evidence>
<protein>
    <recommendedName>
        <fullName evidence="13">Vomeronasal type-1 receptor</fullName>
    </recommendedName>
</protein>
<keyword evidence="12 13" id="KW-0807">Transducer</keyword>
<evidence type="ECO:0000256" key="6">
    <source>
        <dbReference type="ARBA" id="ARBA00022692"/>
    </source>
</evidence>
<evidence type="ECO:0000256" key="3">
    <source>
        <dbReference type="ARBA" id="ARBA00010663"/>
    </source>
</evidence>